<name>A0A918CI24_9DEIO</name>
<dbReference type="AlphaFoldDB" id="A0A918CI24"/>
<proteinExistence type="predicted"/>
<evidence type="ECO:0000313" key="2">
    <source>
        <dbReference type="Proteomes" id="UP000603865"/>
    </source>
</evidence>
<keyword evidence="2" id="KW-1185">Reference proteome</keyword>
<dbReference type="Proteomes" id="UP000603865">
    <property type="component" value="Unassembled WGS sequence"/>
</dbReference>
<dbReference type="EMBL" id="BMQL01000034">
    <property type="protein sequence ID" value="GGR25023.1"/>
    <property type="molecule type" value="Genomic_DNA"/>
</dbReference>
<reference evidence="1" key="1">
    <citation type="journal article" date="2014" name="Int. J. Syst. Evol. Microbiol.">
        <title>Complete genome sequence of Corynebacterium casei LMG S-19264T (=DSM 44701T), isolated from a smear-ripened cheese.</title>
        <authorList>
            <consortium name="US DOE Joint Genome Institute (JGI-PGF)"/>
            <person name="Walter F."/>
            <person name="Albersmeier A."/>
            <person name="Kalinowski J."/>
            <person name="Ruckert C."/>
        </authorList>
    </citation>
    <scope>NUCLEOTIDE SEQUENCE</scope>
    <source>
        <strain evidence="1">JCM 31311</strain>
    </source>
</reference>
<reference evidence="1" key="2">
    <citation type="submission" date="2020-09" db="EMBL/GenBank/DDBJ databases">
        <authorList>
            <person name="Sun Q."/>
            <person name="Ohkuma M."/>
        </authorList>
    </citation>
    <scope>NUCLEOTIDE SEQUENCE</scope>
    <source>
        <strain evidence="1">JCM 31311</strain>
    </source>
</reference>
<comment type="caution">
    <text evidence="1">The sequence shown here is derived from an EMBL/GenBank/DDBJ whole genome shotgun (WGS) entry which is preliminary data.</text>
</comment>
<organism evidence="1 2">
    <name type="scientific">Deinococcus ruber</name>
    <dbReference type="NCBI Taxonomy" id="1848197"/>
    <lineage>
        <taxon>Bacteria</taxon>
        <taxon>Thermotogati</taxon>
        <taxon>Deinococcota</taxon>
        <taxon>Deinococci</taxon>
        <taxon>Deinococcales</taxon>
        <taxon>Deinococcaceae</taxon>
        <taxon>Deinococcus</taxon>
    </lineage>
</organism>
<sequence length="59" mass="6510">MGQVLRDLIKDFVCHTAFSYFALPGRSFVYSADRLKTHGHGRRATFGSEAAAANVVPLR</sequence>
<protein>
    <submittedName>
        <fullName evidence="1">Uncharacterized protein</fullName>
    </submittedName>
</protein>
<accession>A0A918CI24</accession>
<gene>
    <name evidence="1" type="ORF">GCM10008957_40910</name>
</gene>
<evidence type="ECO:0000313" key="1">
    <source>
        <dbReference type="EMBL" id="GGR25023.1"/>
    </source>
</evidence>